<accession>A0A3Q8U3A4</accession>
<proteinExistence type="predicted"/>
<sequence length="783" mass="83785">MTAFDKLNRAGKAGVNATLPAPTVPKLDRGLIKIADLVNDLEVIIPTNAEFVDTLSVRLFIGDDPLDPDSVVSEVLQIALPVPDELTLLFKTSKYPANGSDVTVKLDYFLYDAASEDGQTSIDPVQVRFDRRAAGGSQLPPIAFSDDQLSGITVADLNTDGDLEVLVDPYLYAELGDKIQMWLSDSNAQDDTKYLSGSYEVDPASDPTEVKFLTNDFVTAGDGKPLYFAYRVTDYAGNVSPRSFVTRIPVYINLAALDAPLVPEADDGLVTFSDANTHVEVQIPTYDGVADGDMITVIWEGRAQPAVPISNAAGDPVLSVQVPLAEVAAGGYASRSVNVSYNMAHGSDPVVSSPTTTIRVDLSGPGGIVDPDPGTPEHDNLRRAEVRVNQGSSPLNEILPGDFGKDATAVIRRQGEENTLIWQRGDVIQLYWGSTKLPNTKTVDQSNEGANIDYPVPHAGVIETEGVGDIPVYYEITRQLPGDKGPVPVTVKSPVQIVKVASVESLPGGPAALLPGVFPEANANNIITRANGLDGTPFRIPLAGVSNIELVKSPTLSYNFVGIQSGDATVPPTNPPAAPIEATRLKADNVPLTQQHLDQGYFEISMPYAHIRLICRNGATLDYTLANQYGSKAAPQKFVRFALNVAGGSCPVLFGNTAVSSFSRVPVNLPAIAFSDAQRQGISEADLDGGLLNTWVNPYFGGEAGDRIETWLGTSESTDSGQYLKMFVAGDPEQKSLIAFSRRDMLTLGNNRVLFFGYRVTNKEGVQSALSRLVGIEVTVSEE</sequence>
<name>A0A3Q8U3A4_9PSED</name>
<protein>
    <submittedName>
        <fullName evidence="1">Uncharacterized protein</fullName>
    </submittedName>
</protein>
<organism evidence="1 2">
    <name type="scientific">Pseudomonas entomophila</name>
    <dbReference type="NCBI Taxonomy" id="312306"/>
    <lineage>
        <taxon>Bacteria</taxon>
        <taxon>Pseudomonadati</taxon>
        <taxon>Pseudomonadota</taxon>
        <taxon>Gammaproteobacteria</taxon>
        <taxon>Pseudomonadales</taxon>
        <taxon>Pseudomonadaceae</taxon>
        <taxon>Pseudomonas</taxon>
    </lineage>
</organism>
<dbReference type="KEGG" id="pory:EJA05_23600"/>
<evidence type="ECO:0000313" key="1">
    <source>
        <dbReference type="EMBL" id="AZL70531.1"/>
    </source>
</evidence>
<reference evidence="1 2" key="1">
    <citation type="submission" date="2018-12" db="EMBL/GenBank/DDBJ databases">
        <authorList>
            <person name="Li S."/>
            <person name="Yang R."/>
            <person name="Chen G."/>
            <person name="Zou L."/>
            <person name="Zhang C."/>
            <person name="Chen Y."/>
            <person name="Liu Z."/>
            <person name="Li Y."/>
            <person name="Yan Y."/>
            <person name="Huang M."/>
            <person name="Chen T."/>
        </authorList>
    </citation>
    <scope>NUCLEOTIDE SEQUENCE [LARGE SCALE GENOMIC DNA]</scope>
    <source>
        <strain evidence="1 2">1257</strain>
    </source>
</reference>
<evidence type="ECO:0000313" key="2">
    <source>
        <dbReference type="Proteomes" id="UP000268230"/>
    </source>
</evidence>
<dbReference type="OrthoDB" id="7033103at2"/>
<dbReference type="AlphaFoldDB" id="A0A3Q8U3A4"/>
<dbReference type="Proteomes" id="UP000268230">
    <property type="component" value="Chromosome"/>
</dbReference>
<dbReference type="EMBL" id="CP034338">
    <property type="protein sequence ID" value="AZL70531.1"/>
    <property type="molecule type" value="Genomic_DNA"/>
</dbReference>
<gene>
    <name evidence="1" type="ORF">EJA05_23600</name>
</gene>